<reference evidence="1" key="2">
    <citation type="submission" date="2020-07" db="EMBL/GenBank/DDBJ databases">
        <authorList>
            <person name="Lood C."/>
            <person name="Girard L."/>
        </authorList>
    </citation>
    <scope>NUCLEOTIDE SEQUENCE</scope>
    <source>
        <strain evidence="1">RW4S2</strain>
    </source>
</reference>
<evidence type="ECO:0000313" key="1">
    <source>
        <dbReference type="EMBL" id="MBC3469190.1"/>
    </source>
</evidence>
<proteinExistence type="predicted"/>
<dbReference type="PANTHER" id="PTHR41930:SF1">
    <property type="entry name" value="DEPHOSPHO-COA KINASE"/>
    <property type="match status" value="1"/>
</dbReference>
<organism evidence="1">
    <name type="scientific">Pseudomonas vlassakiae</name>
    <dbReference type="NCBI Taxonomy" id="485888"/>
    <lineage>
        <taxon>Bacteria</taxon>
        <taxon>Pseudomonadati</taxon>
        <taxon>Pseudomonadota</taxon>
        <taxon>Gammaproteobacteria</taxon>
        <taxon>Pseudomonadales</taxon>
        <taxon>Pseudomonadaceae</taxon>
        <taxon>Pseudomonas</taxon>
    </lineage>
</organism>
<dbReference type="InterPro" id="IPR027417">
    <property type="entry name" value="P-loop_NTPase"/>
</dbReference>
<protein>
    <submittedName>
        <fullName evidence="1">AAA family ATPase</fullName>
    </submittedName>
</protein>
<dbReference type="AlphaFoldDB" id="A0A923GFG3"/>
<evidence type="ECO:0000313" key="2">
    <source>
        <dbReference type="EMBL" id="MBV4540106.1"/>
    </source>
</evidence>
<dbReference type="Gene3D" id="3.40.50.300">
    <property type="entry name" value="P-loop containing nucleotide triphosphate hydrolases"/>
    <property type="match status" value="1"/>
</dbReference>
<dbReference type="EMBL" id="JABWRP020000002">
    <property type="protein sequence ID" value="MBV4540106.1"/>
    <property type="molecule type" value="Genomic_DNA"/>
</dbReference>
<dbReference type="Proteomes" id="UP000628137">
    <property type="component" value="Unassembled WGS sequence"/>
</dbReference>
<dbReference type="PANTHER" id="PTHR41930">
    <property type="entry name" value="UPF0200 PROTEIN MJ1399"/>
    <property type="match status" value="1"/>
</dbReference>
<reference evidence="1 3" key="1">
    <citation type="journal article" date="2020" name="Microorganisms">
        <title>Reliable Identification of Environmental Pseudomonas Isolates Using the rpoD Gene.</title>
        <authorList>
            <consortium name="The Broad Institute Genome Sequencing Platform"/>
            <person name="Girard L."/>
            <person name="Lood C."/>
            <person name="Rokni-Zadeh H."/>
            <person name="van Noort V."/>
            <person name="Lavigne R."/>
            <person name="De Mot R."/>
        </authorList>
    </citation>
    <scope>NUCLEOTIDE SEQUENCE</scope>
    <source>
        <strain evidence="1 3">RW4S2</strain>
    </source>
</reference>
<sequence>MKRILLLSGPMASGKSSISQFLQENHGFAAISSGTFLREQLLVRGKPIDRHHLQELGDALDAATDFSWIIESVARPSIDAQPHIESWILDAVRKPRQIELFRLNYGESIRHVHVVAPESVLQRRYAERGVGLLAQYHASVSHPNEQSARSLAICADKVVDTDELTLVEIANQFLKAWER</sequence>
<comment type="caution">
    <text evidence="1">The sequence shown here is derived from an EMBL/GenBank/DDBJ whole genome shotgun (WGS) entry which is preliminary data.</text>
</comment>
<accession>A0A923GFG3</accession>
<dbReference type="RefSeq" id="WP_186600993.1">
    <property type="nucleotide sequence ID" value="NZ_JABWRP020000002.1"/>
</dbReference>
<gene>
    <name evidence="2" type="ORF">HU738_003510</name>
    <name evidence="1" type="ORF">HU738_01345</name>
</gene>
<reference evidence="2" key="3">
    <citation type="submission" date="2021-06" db="EMBL/GenBank/DDBJ databases">
        <title>Updating the genus Pseudomonas: Description of 43 new species and partition of the Pseudomonas putida group.</title>
        <authorList>
            <person name="Girard L."/>
            <person name="Lood C."/>
            <person name="Vandamme P."/>
            <person name="Rokni-Zadeh H."/>
            <person name="Van Noort V."/>
            <person name="Hofte M."/>
            <person name="Lavigne R."/>
            <person name="De Mot R."/>
        </authorList>
    </citation>
    <scope>NUCLEOTIDE SEQUENCE</scope>
    <source>
        <strain evidence="2">RW4S2</strain>
    </source>
</reference>
<dbReference type="Pfam" id="PF13238">
    <property type="entry name" value="AAA_18"/>
    <property type="match status" value="1"/>
</dbReference>
<evidence type="ECO:0000313" key="3">
    <source>
        <dbReference type="Proteomes" id="UP000628137"/>
    </source>
</evidence>
<dbReference type="SUPFAM" id="SSF52540">
    <property type="entry name" value="P-loop containing nucleoside triphosphate hydrolases"/>
    <property type="match status" value="1"/>
</dbReference>
<keyword evidence="3" id="KW-1185">Reference proteome</keyword>
<name>A0A923GFG3_9PSED</name>
<dbReference type="EMBL" id="JABWRP010000001">
    <property type="protein sequence ID" value="MBC3469190.1"/>
    <property type="molecule type" value="Genomic_DNA"/>
</dbReference>